<dbReference type="InterPro" id="IPR023343">
    <property type="entry name" value="Penicillin_amidase_dom1"/>
</dbReference>
<dbReference type="PROSITE" id="PS51257">
    <property type="entry name" value="PROKAR_LIPOPROTEIN"/>
    <property type="match status" value="1"/>
</dbReference>
<dbReference type="InterPro" id="IPR043147">
    <property type="entry name" value="Penicillin_amidase_A-knob"/>
</dbReference>
<dbReference type="Gene3D" id="1.10.1400.10">
    <property type="match status" value="1"/>
</dbReference>
<keyword evidence="4" id="KW-0865">Zymogen</keyword>
<dbReference type="AlphaFoldDB" id="A0A1G5Q0V9"/>
<dbReference type="GO" id="GO:0017000">
    <property type="term" value="P:antibiotic biosynthetic process"/>
    <property type="evidence" value="ECO:0007669"/>
    <property type="project" value="InterPro"/>
</dbReference>
<evidence type="ECO:0000313" key="5">
    <source>
        <dbReference type="EMBL" id="SCZ55494.1"/>
    </source>
</evidence>
<dbReference type="GO" id="GO:0016811">
    <property type="term" value="F:hydrolase activity, acting on carbon-nitrogen (but not peptide) bonds, in linear amides"/>
    <property type="evidence" value="ECO:0007669"/>
    <property type="project" value="InterPro"/>
</dbReference>
<dbReference type="PANTHER" id="PTHR34218">
    <property type="entry name" value="PEPTIDASE S45 PENICILLIN AMIDASE"/>
    <property type="match status" value="1"/>
</dbReference>
<organism evidence="5 6">
    <name type="scientific">Photorhabdus luminescens</name>
    <name type="common">Xenorhabdus luminescens</name>
    <dbReference type="NCBI Taxonomy" id="29488"/>
    <lineage>
        <taxon>Bacteria</taxon>
        <taxon>Pseudomonadati</taxon>
        <taxon>Pseudomonadota</taxon>
        <taxon>Gammaproteobacteria</taxon>
        <taxon>Enterobacterales</taxon>
        <taxon>Morganellaceae</taxon>
        <taxon>Photorhabdus</taxon>
    </lineage>
</organism>
<dbReference type="GeneID" id="45655302"/>
<evidence type="ECO:0000256" key="2">
    <source>
        <dbReference type="ARBA" id="ARBA00022729"/>
    </source>
</evidence>
<dbReference type="Proteomes" id="UP000183223">
    <property type="component" value="Unassembled WGS sequence"/>
</dbReference>
<dbReference type="SUPFAM" id="SSF56235">
    <property type="entry name" value="N-terminal nucleophile aminohydrolases (Ntn hydrolases)"/>
    <property type="match status" value="1"/>
</dbReference>
<accession>A0A1G5Q0V9</accession>
<dbReference type="InterPro" id="IPR043146">
    <property type="entry name" value="Penicillin_amidase_N_B-knob"/>
</dbReference>
<dbReference type="EMBL" id="FMWJ01000002">
    <property type="protein sequence ID" value="SCZ55494.1"/>
    <property type="molecule type" value="Genomic_DNA"/>
</dbReference>
<dbReference type="InterPro" id="IPR002692">
    <property type="entry name" value="S45"/>
</dbReference>
<reference evidence="6" key="1">
    <citation type="submission" date="2016-10" db="EMBL/GenBank/DDBJ databases">
        <authorList>
            <person name="Varghese N."/>
            <person name="Submissions S."/>
        </authorList>
    </citation>
    <scope>NUCLEOTIDE SEQUENCE [LARGE SCALE GENOMIC DNA]</scope>
    <source>
        <strain evidence="6">ATCC 29999</strain>
    </source>
</reference>
<evidence type="ECO:0000313" key="6">
    <source>
        <dbReference type="Proteomes" id="UP000183223"/>
    </source>
</evidence>
<keyword evidence="2" id="KW-0732">Signal</keyword>
<dbReference type="Gene3D" id="3.60.20.10">
    <property type="entry name" value="Glutamine Phosphoribosylpyrophosphate, subunit 1, domain 1"/>
    <property type="match status" value="1"/>
</dbReference>
<dbReference type="OrthoDB" id="9760084at2"/>
<keyword evidence="6" id="KW-1185">Reference proteome</keyword>
<dbReference type="PANTHER" id="PTHR34218:SF3">
    <property type="entry name" value="ACYL-HOMOSERINE LACTONE ACYLASE PVDQ"/>
    <property type="match status" value="1"/>
</dbReference>
<dbReference type="Pfam" id="PF01804">
    <property type="entry name" value="Penicil_amidase"/>
    <property type="match status" value="1"/>
</dbReference>
<evidence type="ECO:0000256" key="1">
    <source>
        <dbReference type="ARBA" id="ARBA00006586"/>
    </source>
</evidence>
<dbReference type="Gene3D" id="1.10.439.10">
    <property type="entry name" value="Penicillin Amidohydrolase, domain 1"/>
    <property type="match status" value="1"/>
</dbReference>
<keyword evidence="3" id="KW-0378">Hydrolase</keyword>
<dbReference type="RefSeq" id="WP_049582281.1">
    <property type="nucleotide sequence ID" value="NZ_CAWQXX010000034.1"/>
</dbReference>
<dbReference type="InterPro" id="IPR029055">
    <property type="entry name" value="Ntn_hydrolases_N"/>
</dbReference>
<protein>
    <submittedName>
        <fullName evidence="5">Acyl-homoserine-lactone acylase</fullName>
    </submittedName>
</protein>
<comment type="similarity">
    <text evidence="1">Belongs to the peptidase S45 family.</text>
</comment>
<dbReference type="CDD" id="cd01936">
    <property type="entry name" value="Ntn_CA"/>
    <property type="match status" value="1"/>
</dbReference>
<evidence type="ECO:0000256" key="4">
    <source>
        <dbReference type="ARBA" id="ARBA00023145"/>
    </source>
</evidence>
<name>A0A1G5Q0V9_PHOLU</name>
<proteinExistence type="inferred from homology"/>
<evidence type="ECO:0000256" key="3">
    <source>
        <dbReference type="ARBA" id="ARBA00022801"/>
    </source>
</evidence>
<sequence>MTSFKAISFKAISFKANVLLLTVLLTISCSEFKSYSVKTTTAFEAKIIRTHYGVPHIYAQDLGSLSFGNAYAQAQDNICIMADNYVRIRGERARFFGADRNKPGDSLNLIQDFGYKALALVEQAREKWPQLSADSQVIIDGFVAGYNTYLSHVKEGRYILPKACRGQEWVIPIQREDVLAYVFSIAVFPGSAQFLADYYAADPNNDDQKQLASHTSRYNGYSIGSNGWALGRDKVEGVNGMLLANPHFPYEGNLRFWQVHHVMNGKVDVMGASLIGFPGIINIGFNHNIAWTHTYSSAEHVIVYKMQTAANNPLNYVIDGIIKPVMSKPIHIEVKTDNGIETIVKDYFYTDIGPVIENEDFAWSESEFYVVKDVNLYNLNMIDHWLALNRANNLADAKQSYKDFNGLAFNNTLLTGKEGVGIFMGDRAVPALSLEAIQLLNNDETLAAAREKYDVTILPGNSSSMIFTEALGYDQIPQLVETSYVQNSNDSHWATNLEHLLEGFSPLLGNERKPLSFRTRMGLQLIQDAAGDNKRFSLMELERALFSERSYLAELILKDVVTLCDKTPNRLIRLENGIKVDITQACQLLSQWNGEFNADSRGAIIFRELAFLIDQQEHFVVPFDIAHPATTPRQLKQSEEFVTLLARAVANVNNAGLALDTPVSQFQFIESTAPDGKPADNRMSWPGLFGEEGGFNMIAPWDGDETLFPKHHYTVGNDVVTGEPLESELTDQGYHIRYGSSWIMLVAFDQQGPNARGLLTYSQSSDIDSPHFADQSRFYSHYKQLLPLPYRPEEIKRSTISELVIQH</sequence>
<dbReference type="Gene3D" id="2.30.120.10">
    <property type="match status" value="1"/>
</dbReference>
<gene>
    <name evidence="5" type="ORF">SAMN02982990_00753</name>
</gene>